<reference evidence="3" key="2">
    <citation type="submission" date="2014-05" db="EMBL/GenBank/DDBJ databases">
        <title>Draft genome sequence of Virgibacillus massiliensis Vm-5.</title>
        <authorList>
            <person name="Khelaifia S."/>
            <person name="Croce O."/>
            <person name="Lagier J.C."/>
            <person name="Raoult D."/>
        </authorList>
    </citation>
    <scope>NUCLEOTIDE SEQUENCE [LARGE SCALE GENOMIC DNA]</scope>
    <source>
        <strain evidence="3">Vm-5</strain>
    </source>
</reference>
<dbReference type="AlphaFoldDB" id="A0A024QHY9"/>
<keyword evidence="1" id="KW-0472">Membrane</keyword>
<gene>
    <name evidence="2" type="ORF">BN990_04494</name>
</gene>
<evidence type="ECO:0000313" key="3">
    <source>
        <dbReference type="Proteomes" id="UP000028875"/>
    </source>
</evidence>
<evidence type="ECO:0000313" key="2">
    <source>
        <dbReference type="EMBL" id="CDQ42114.1"/>
    </source>
</evidence>
<evidence type="ECO:0000256" key="1">
    <source>
        <dbReference type="SAM" id="Phobius"/>
    </source>
</evidence>
<protein>
    <submittedName>
        <fullName evidence="2">Uncharacterized protein</fullName>
    </submittedName>
</protein>
<keyword evidence="1" id="KW-0812">Transmembrane</keyword>
<dbReference type="STRING" id="1462526.BN990_04494"/>
<name>A0A024QHY9_9BACI</name>
<comment type="caution">
    <text evidence="2">The sequence shown here is derived from an EMBL/GenBank/DDBJ whole genome shotgun (WGS) entry which is preliminary data.</text>
</comment>
<accession>A0A024QHY9</accession>
<keyword evidence="1" id="KW-1133">Transmembrane helix</keyword>
<dbReference type="RefSeq" id="WP_187370485.1">
    <property type="nucleotide sequence ID" value="NZ_BNER01000014.1"/>
</dbReference>
<sequence length="45" mass="5049">MYEVVDYTIKDIAIVYIVFISAGLLLSSVSNLLISAISRGTEKWR</sequence>
<keyword evidence="3" id="KW-1185">Reference proteome</keyword>
<organism evidence="2 3">
    <name type="scientific">Virgibacillus massiliensis</name>
    <dbReference type="NCBI Taxonomy" id="1462526"/>
    <lineage>
        <taxon>Bacteria</taxon>
        <taxon>Bacillati</taxon>
        <taxon>Bacillota</taxon>
        <taxon>Bacilli</taxon>
        <taxon>Bacillales</taxon>
        <taxon>Bacillaceae</taxon>
        <taxon>Virgibacillus</taxon>
    </lineage>
</organism>
<dbReference type="Proteomes" id="UP000028875">
    <property type="component" value="Unassembled WGS sequence"/>
</dbReference>
<proteinExistence type="predicted"/>
<feature type="transmembrane region" description="Helical" evidence="1">
    <location>
        <begin position="12"/>
        <end position="37"/>
    </location>
</feature>
<reference evidence="2 3" key="1">
    <citation type="submission" date="2014-03" db="EMBL/GenBank/DDBJ databases">
        <authorList>
            <person name="Urmite Genomes U."/>
        </authorList>
    </citation>
    <scope>NUCLEOTIDE SEQUENCE [LARGE SCALE GENOMIC DNA]</scope>
    <source>
        <strain evidence="2 3">Vm-5</strain>
    </source>
</reference>
<dbReference type="EMBL" id="CCDP010000005">
    <property type="protein sequence ID" value="CDQ42114.1"/>
    <property type="molecule type" value="Genomic_DNA"/>
</dbReference>